<dbReference type="InterPro" id="IPR009057">
    <property type="entry name" value="Homeodomain-like_sf"/>
</dbReference>
<dbReference type="Proteomes" id="UP000019491">
    <property type="component" value="Unassembled WGS sequence"/>
</dbReference>
<dbReference type="PRINTS" id="PR00455">
    <property type="entry name" value="HTHTETR"/>
</dbReference>
<keyword evidence="3 5" id="KW-0238">DNA-binding</keyword>
<dbReference type="SUPFAM" id="SSF48498">
    <property type="entry name" value="Tetracyclin repressor-like, C-terminal domain"/>
    <property type="match status" value="1"/>
</dbReference>
<proteinExistence type="predicted"/>
<name>X0PWH5_RHOWR</name>
<reference evidence="8 9" key="1">
    <citation type="submission" date="2014-02" db="EMBL/GenBank/DDBJ databases">
        <title>Whole genome shotgun sequence of Rhodococcus wratislaviensis NBRC 100605.</title>
        <authorList>
            <person name="Hosoyama A."/>
            <person name="Tsuchikane K."/>
            <person name="Yoshida I."/>
            <person name="Ohji S."/>
            <person name="Ichikawa N."/>
            <person name="Yamazoe A."/>
            <person name="Fujita N."/>
        </authorList>
    </citation>
    <scope>NUCLEOTIDE SEQUENCE [LARGE SCALE GENOMIC DNA]</scope>
    <source>
        <strain evidence="8 9">NBRC 100605</strain>
    </source>
</reference>
<dbReference type="PROSITE" id="PS50977">
    <property type="entry name" value="HTH_TETR_2"/>
    <property type="match status" value="1"/>
</dbReference>
<dbReference type="AlphaFoldDB" id="X0PWH5"/>
<dbReference type="EMBL" id="BAWF01000044">
    <property type="protein sequence ID" value="GAF47719.1"/>
    <property type="molecule type" value="Genomic_DNA"/>
</dbReference>
<dbReference type="GO" id="GO:0003677">
    <property type="term" value="F:DNA binding"/>
    <property type="evidence" value="ECO:0007669"/>
    <property type="project" value="UniProtKB-UniRule"/>
</dbReference>
<keyword evidence="9" id="KW-1185">Reference proteome</keyword>
<dbReference type="Pfam" id="PF00440">
    <property type="entry name" value="TetR_N"/>
    <property type="match status" value="1"/>
</dbReference>
<comment type="caution">
    <text evidence="8">The sequence shown here is derived from an EMBL/GenBank/DDBJ whole genome shotgun (WGS) entry which is preliminary data.</text>
</comment>
<dbReference type="InterPro" id="IPR036271">
    <property type="entry name" value="Tet_transcr_reg_TetR-rel_C_sf"/>
</dbReference>
<dbReference type="Gene3D" id="1.10.357.10">
    <property type="entry name" value="Tetracycline Repressor, domain 2"/>
    <property type="match status" value="1"/>
</dbReference>
<evidence type="ECO:0000256" key="3">
    <source>
        <dbReference type="ARBA" id="ARBA00023125"/>
    </source>
</evidence>
<evidence type="ECO:0000256" key="4">
    <source>
        <dbReference type="ARBA" id="ARBA00023163"/>
    </source>
</evidence>
<accession>X0PWH5</accession>
<dbReference type="OrthoDB" id="7505659at2"/>
<keyword evidence="4" id="KW-0804">Transcription</keyword>
<dbReference type="PANTHER" id="PTHR47506">
    <property type="entry name" value="TRANSCRIPTIONAL REGULATORY PROTEIN"/>
    <property type="match status" value="1"/>
</dbReference>
<dbReference type="RefSeq" id="WP_037237211.1">
    <property type="nucleotide sequence ID" value="NZ_BAWF01000044.1"/>
</dbReference>
<evidence type="ECO:0000313" key="8">
    <source>
        <dbReference type="EMBL" id="GAF47719.1"/>
    </source>
</evidence>
<evidence type="ECO:0000313" key="9">
    <source>
        <dbReference type="Proteomes" id="UP000019491"/>
    </source>
</evidence>
<dbReference type="InterPro" id="IPR001647">
    <property type="entry name" value="HTH_TetR"/>
</dbReference>
<sequence length="217" mass="23495">MSFPPGYHTAPPKSQRELSGEVSRAKAVRTALELFATSGFKGTSIAKVAAESGLSQSGLLHHFPSKVALLSAVLEERDAEDGMFLTNEDGEAPLGWDAFDALEALVARNSTRPHLVGLFVRLSAEAVEVGHPAHTWIKDHYVGMEAWLTDAVRVGQARGDIRADAPGPILAHRTIALVDGLQQQWLLHPGRVSMVEEFGAYMAELHARWGTAPEREG</sequence>
<dbReference type="PANTHER" id="PTHR47506:SF6">
    <property type="entry name" value="HTH-TYPE TRANSCRIPTIONAL REPRESSOR NEMR"/>
    <property type="match status" value="1"/>
</dbReference>
<evidence type="ECO:0000256" key="5">
    <source>
        <dbReference type="PROSITE-ProRule" id="PRU00335"/>
    </source>
</evidence>
<dbReference type="InterPro" id="IPR039538">
    <property type="entry name" value="BetI_C"/>
</dbReference>
<evidence type="ECO:0000256" key="2">
    <source>
        <dbReference type="ARBA" id="ARBA00023015"/>
    </source>
</evidence>
<evidence type="ECO:0000256" key="1">
    <source>
        <dbReference type="ARBA" id="ARBA00022491"/>
    </source>
</evidence>
<keyword evidence="1" id="KW-0678">Repressor</keyword>
<dbReference type="Pfam" id="PF13977">
    <property type="entry name" value="TetR_C_6"/>
    <property type="match status" value="1"/>
</dbReference>
<evidence type="ECO:0000256" key="6">
    <source>
        <dbReference type="SAM" id="MobiDB-lite"/>
    </source>
</evidence>
<keyword evidence="2" id="KW-0805">Transcription regulation</keyword>
<protein>
    <submittedName>
        <fullName evidence="8">Putative TetR family transcriptional regulator</fullName>
    </submittedName>
</protein>
<gene>
    <name evidence="8" type="ORF">RW1_044_00640</name>
</gene>
<feature type="region of interest" description="Disordered" evidence="6">
    <location>
        <begin position="1"/>
        <end position="20"/>
    </location>
</feature>
<evidence type="ECO:0000259" key="7">
    <source>
        <dbReference type="PROSITE" id="PS50977"/>
    </source>
</evidence>
<feature type="domain" description="HTH tetR-type" evidence="7">
    <location>
        <begin position="21"/>
        <end position="81"/>
    </location>
</feature>
<dbReference type="SUPFAM" id="SSF46689">
    <property type="entry name" value="Homeodomain-like"/>
    <property type="match status" value="1"/>
</dbReference>
<organism evidence="8 9">
    <name type="scientific">Rhodococcus wratislaviensis NBRC 100605</name>
    <dbReference type="NCBI Taxonomy" id="1219028"/>
    <lineage>
        <taxon>Bacteria</taxon>
        <taxon>Bacillati</taxon>
        <taxon>Actinomycetota</taxon>
        <taxon>Actinomycetes</taxon>
        <taxon>Mycobacteriales</taxon>
        <taxon>Nocardiaceae</taxon>
        <taxon>Rhodococcus</taxon>
    </lineage>
</organism>
<feature type="DNA-binding region" description="H-T-H motif" evidence="5">
    <location>
        <begin position="44"/>
        <end position="63"/>
    </location>
</feature>